<comment type="caution">
    <text evidence="9">The sequence shown here is derived from an EMBL/GenBank/DDBJ whole genome shotgun (WGS) entry which is preliminary data.</text>
</comment>
<dbReference type="SUPFAM" id="SSF101821">
    <property type="entry name" value="Aminopeptidase/glucanase lid domain"/>
    <property type="match status" value="1"/>
</dbReference>
<feature type="binding site" evidence="8">
    <location>
        <position position="324"/>
    </location>
    <ligand>
        <name>Zn(2+)</name>
        <dbReference type="ChEBI" id="CHEBI:29105"/>
        <label>2</label>
    </ligand>
</feature>
<keyword evidence="3" id="KW-0645">Protease</keyword>
<evidence type="ECO:0000256" key="2">
    <source>
        <dbReference type="ARBA" id="ARBA00022438"/>
    </source>
</evidence>
<evidence type="ECO:0000256" key="5">
    <source>
        <dbReference type="ARBA" id="ARBA00022801"/>
    </source>
</evidence>
<dbReference type="GO" id="GO:0006508">
    <property type="term" value="P:proteolysis"/>
    <property type="evidence" value="ECO:0007669"/>
    <property type="project" value="UniProtKB-KW"/>
</dbReference>
<dbReference type="Gene3D" id="2.40.30.40">
    <property type="entry name" value="Peptidase M42, domain 2"/>
    <property type="match status" value="1"/>
</dbReference>
<dbReference type="InterPro" id="IPR023367">
    <property type="entry name" value="Peptidase_M42_dom2"/>
</dbReference>
<dbReference type="AlphaFoldDB" id="A0A511UMN3"/>
<dbReference type="Gene3D" id="3.40.630.10">
    <property type="entry name" value="Zn peptidases"/>
    <property type="match status" value="1"/>
</dbReference>
<sequence>MQELPLPLPERLQATLRVLLLEDSPVGATDGMLRLLQDKLAPWPVRQSVTARGNLIVTLGEGDPKRAIAAHMDTLGAMVQYILPSGRLELTPLGTWSARFAEGARATIWCNNGERIRGTILPRHASGHAWSEVVDTQPVNWAQIEFRPDIVTHSAEDSRAAGIAPGQIVALDVEPEFTQTGFLVSRYLDNKVAIACALECLSLLKENDLAPTVPFCFAFTNAEEVGHGAGTSLPPSVDDLVSVDIAPVAANQHSSEFHATLGYKDAAGPHSQSLLAELEILAQTHELPYVRDVFRHYHSDGSSVKNAGYDTRTALLGFGTDSTHGYERTHMTSVLAVTRLMLAWVLQR</sequence>
<evidence type="ECO:0000256" key="7">
    <source>
        <dbReference type="PIRSR" id="PIRSR001123-1"/>
    </source>
</evidence>
<reference evidence="9 10" key="1">
    <citation type="submission" date="2019-07" db="EMBL/GenBank/DDBJ databases">
        <title>Whole genome shotgun sequence of Halomonas variabilis NBRC 102410.</title>
        <authorList>
            <person name="Hosoyama A."/>
            <person name="Uohara A."/>
            <person name="Ohji S."/>
            <person name="Ichikawa N."/>
        </authorList>
    </citation>
    <scope>NUCLEOTIDE SEQUENCE [LARGE SCALE GENOMIC DNA]</scope>
    <source>
        <strain evidence="9 10">NBRC 102410</strain>
    </source>
</reference>
<dbReference type="InterPro" id="IPR008007">
    <property type="entry name" value="Peptidase_M42"/>
</dbReference>
<dbReference type="GO" id="GO:0004177">
    <property type="term" value="F:aminopeptidase activity"/>
    <property type="evidence" value="ECO:0007669"/>
    <property type="project" value="UniProtKB-UniRule"/>
</dbReference>
<comment type="cofactor">
    <cofactor evidence="8">
        <name>a divalent metal cation</name>
        <dbReference type="ChEBI" id="CHEBI:60240"/>
    </cofactor>
    <text evidence="8">Binds 2 divalent metal cations per subunit.</text>
</comment>
<dbReference type="RefSeq" id="WP_146873429.1">
    <property type="nucleotide sequence ID" value="NZ_BJXV01000004.1"/>
</dbReference>
<keyword evidence="10" id="KW-1185">Reference proteome</keyword>
<evidence type="ECO:0000256" key="1">
    <source>
        <dbReference type="ARBA" id="ARBA00006272"/>
    </source>
</evidence>
<evidence type="ECO:0000313" key="9">
    <source>
        <dbReference type="EMBL" id="GEN27291.1"/>
    </source>
</evidence>
<evidence type="ECO:0000256" key="8">
    <source>
        <dbReference type="PIRSR" id="PIRSR001123-2"/>
    </source>
</evidence>
<keyword evidence="5" id="KW-0378">Hydrolase</keyword>
<evidence type="ECO:0000256" key="4">
    <source>
        <dbReference type="ARBA" id="ARBA00022723"/>
    </source>
</evidence>
<dbReference type="GO" id="GO:0046872">
    <property type="term" value="F:metal ion binding"/>
    <property type="evidence" value="ECO:0007669"/>
    <property type="project" value="UniProtKB-UniRule"/>
</dbReference>
<dbReference type="Pfam" id="PF05343">
    <property type="entry name" value="Peptidase_M42"/>
    <property type="match status" value="1"/>
</dbReference>
<feature type="active site" description="Proton acceptor" evidence="7">
    <location>
        <position position="223"/>
    </location>
</feature>
<evidence type="ECO:0000256" key="3">
    <source>
        <dbReference type="ARBA" id="ARBA00022670"/>
    </source>
</evidence>
<keyword evidence="2" id="KW-0031">Aminopeptidase</keyword>
<evidence type="ECO:0000256" key="6">
    <source>
        <dbReference type="PIRNR" id="PIRNR001123"/>
    </source>
</evidence>
<keyword evidence="4 8" id="KW-0479">Metal-binding</keyword>
<feature type="binding site" evidence="8">
    <location>
        <position position="224"/>
    </location>
    <ligand>
        <name>Zn(2+)</name>
        <dbReference type="ChEBI" id="CHEBI:29105"/>
        <label>2</label>
    </ligand>
</feature>
<name>A0A511UMN3_9GAMM</name>
<protein>
    <recommendedName>
        <fullName evidence="11">Peptidase M42</fullName>
    </recommendedName>
</protein>
<dbReference type="OrthoDB" id="361940at2"/>
<dbReference type="PIRSF" id="PIRSF001123">
    <property type="entry name" value="PepA_GA"/>
    <property type="match status" value="1"/>
</dbReference>
<proteinExistence type="inferred from homology"/>
<dbReference type="EMBL" id="BJXV01000004">
    <property type="protein sequence ID" value="GEN27291.1"/>
    <property type="molecule type" value="Genomic_DNA"/>
</dbReference>
<organism evidence="9 10">
    <name type="scientific">Halovibrio variabilis</name>
    <dbReference type="NCBI Taxonomy" id="31910"/>
    <lineage>
        <taxon>Bacteria</taxon>
        <taxon>Pseudomonadati</taxon>
        <taxon>Pseudomonadota</taxon>
        <taxon>Gammaproteobacteria</taxon>
        <taxon>Oceanospirillales</taxon>
        <taxon>Halomonadaceae</taxon>
        <taxon>Halovibrio</taxon>
    </lineage>
</organism>
<dbReference type="CDD" id="cd05657">
    <property type="entry name" value="M42_glucanase_like"/>
    <property type="match status" value="1"/>
</dbReference>
<dbReference type="SUPFAM" id="SSF53187">
    <property type="entry name" value="Zn-dependent exopeptidases"/>
    <property type="match status" value="1"/>
</dbReference>
<feature type="binding site" evidence="8">
    <location>
        <position position="71"/>
    </location>
    <ligand>
        <name>Zn(2+)</name>
        <dbReference type="ChEBI" id="CHEBI:29105"/>
        <label>1</label>
    </ligand>
</feature>
<dbReference type="Proteomes" id="UP000321303">
    <property type="component" value="Unassembled WGS sequence"/>
</dbReference>
<evidence type="ECO:0008006" key="11">
    <source>
        <dbReference type="Google" id="ProtNLM"/>
    </source>
</evidence>
<feature type="binding site" evidence="8">
    <location>
        <position position="189"/>
    </location>
    <ligand>
        <name>Zn(2+)</name>
        <dbReference type="ChEBI" id="CHEBI:29105"/>
        <label>1</label>
    </ligand>
</feature>
<dbReference type="PANTHER" id="PTHR32481:SF7">
    <property type="entry name" value="AMINOPEPTIDASE YHFE-RELATED"/>
    <property type="match status" value="1"/>
</dbReference>
<comment type="similarity">
    <text evidence="1 6">Belongs to the peptidase M42 family.</text>
</comment>
<feature type="binding site" evidence="8">
    <location>
        <position position="244"/>
    </location>
    <ligand>
        <name>Zn(2+)</name>
        <dbReference type="ChEBI" id="CHEBI:29105"/>
        <label>1</label>
    </ligand>
</feature>
<dbReference type="InterPro" id="IPR051464">
    <property type="entry name" value="Peptidase_M42_aminopept"/>
</dbReference>
<accession>A0A511UMN3</accession>
<dbReference type="PANTHER" id="PTHR32481">
    <property type="entry name" value="AMINOPEPTIDASE"/>
    <property type="match status" value="1"/>
</dbReference>
<gene>
    <name evidence="9" type="ORF">HVA01_09370</name>
</gene>
<evidence type="ECO:0000313" key="10">
    <source>
        <dbReference type="Proteomes" id="UP000321303"/>
    </source>
</evidence>
<feature type="binding site" evidence="8">
    <location>
        <position position="189"/>
    </location>
    <ligand>
        <name>Zn(2+)</name>
        <dbReference type="ChEBI" id="CHEBI:29105"/>
        <label>2</label>
    </ligand>
</feature>